<dbReference type="Pfam" id="PF00069">
    <property type="entry name" value="Pkinase"/>
    <property type="match status" value="1"/>
</dbReference>
<organism evidence="6 7">
    <name type="scientific">Undibacterium nitidum</name>
    <dbReference type="NCBI Taxonomy" id="2762298"/>
    <lineage>
        <taxon>Bacteria</taxon>
        <taxon>Pseudomonadati</taxon>
        <taxon>Pseudomonadota</taxon>
        <taxon>Betaproteobacteria</taxon>
        <taxon>Burkholderiales</taxon>
        <taxon>Oxalobacteraceae</taxon>
        <taxon>Undibacterium</taxon>
    </lineage>
</organism>
<evidence type="ECO:0000256" key="2">
    <source>
        <dbReference type="ARBA" id="ARBA00022803"/>
    </source>
</evidence>
<dbReference type="AlphaFoldDB" id="A0A923HW82"/>
<comment type="caution">
    <text evidence="6">The sequence shown here is derived from an EMBL/GenBank/DDBJ whole genome shotgun (WGS) entry which is preliminary data.</text>
</comment>
<dbReference type="GO" id="GO:0005524">
    <property type="term" value="F:ATP binding"/>
    <property type="evidence" value="ECO:0007669"/>
    <property type="project" value="InterPro"/>
</dbReference>
<dbReference type="CDD" id="cd14014">
    <property type="entry name" value="STKc_PknB_like"/>
    <property type="match status" value="1"/>
</dbReference>
<proteinExistence type="predicted"/>
<keyword evidence="4" id="KW-1133">Transmembrane helix</keyword>
<dbReference type="InterPro" id="IPR011990">
    <property type="entry name" value="TPR-like_helical_dom_sf"/>
</dbReference>
<dbReference type="EMBL" id="JACOFZ010000002">
    <property type="protein sequence ID" value="MBC3881261.1"/>
    <property type="molecule type" value="Genomic_DNA"/>
</dbReference>
<accession>A0A923HW82</accession>
<evidence type="ECO:0000256" key="1">
    <source>
        <dbReference type="ARBA" id="ARBA00022737"/>
    </source>
</evidence>
<evidence type="ECO:0000256" key="3">
    <source>
        <dbReference type="PROSITE-ProRule" id="PRU00339"/>
    </source>
</evidence>
<dbReference type="SUPFAM" id="SSF56112">
    <property type="entry name" value="Protein kinase-like (PK-like)"/>
    <property type="match status" value="1"/>
</dbReference>
<dbReference type="Gene3D" id="1.25.40.10">
    <property type="entry name" value="Tetratricopeptide repeat domain"/>
    <property type="match status" value="1"/>
</dbReference>
<feature type="repeat" description="TPR" evidence="3">
    <location>
        <begin position="541"/>
        <end position="574"/>
    </location>
</feature>
<dbReference type="SUPFAM" id="SSF48452">
    <property type="entry name" value="TPR-like"/>
    <property type="match status" value="1"/>
</dbReference>
<dbReference type="Proteomes" id="UP000627446">
    <property type="component" value="Unassembled WGS sequence"/>
</dbReference>
<keyword evidence="6" id="KW-0808">Transferase</keyword>
<sequence length="740" mass="83120">MSIVDTNNKNDTVELAVDAPTLPPSLLHYEIRGQIDTSLSSSAFNLYQAWDSVLRRQVLIKVMAGLGANLEAMLNEARLVASLKHSSFFKIHALEQDGDSLFIVMEAVQGTPLREWIKNHRGNEKHIIEYVYHLAAALHEAQAVGLVHGDLQSANLLIDQSGKIRILHFALRQDRNVGELQQLRQFQQVDAYQGIAYLAPERFSDVEPSPSSEVFALGVITYEMLSGELPFANLNGLALVAAQVQTQSEQWTWSSSISLKAKELILGMTKRDSVKRMSYLEVMQACQEMRPDDPISVSAVSLQLNALQAQLDGMARQRRKKIALILALVVAISGIGIWQAKPYWPQIAKALKPYSESREMEQGIAALSSYAQVPIQDQLDKANEHFERILQRSPNNAKAVAYMSLVYMSKYNNEKRDETWMQKAKASAQQAMSLDPNLAISQIANAKVLQWHHRMQEALNATDTALRLEPDNLICWINKARILLEMGKVNDLRKFAEDGTKKFQDDRVLPELNGVALGTLGDQKGAEEAYRLSISRQPDSVNAYSLLADVLDEQGRVNEAMQFLQQGLQIRPNAQLYGAFGRIMFRKRAYVEAADAFGKAVSPQKGVFGSYFRWYQYGEALMWVPGRERDGIEAFRNAKTLLEIRLTRSPDDAFIMSHMAFIQARLGEFSSAKQTIHRAIEINTETANSYLFGAAVYELAGDRETALKMIALARNLQFPTAEFASNPIFDGLRKDHRYHP</sequence>
<dbReference type="Pfam" id="PF14559">
    <property type="entry name" value="TPR_19"/>
    <property type="match status" value="1"/>
</dbReference>
<dbReference type="PANTHER" id="PTHR45586">
    <property type="entry name" value="TPR REPEAT-CONTAINING PROTEIN PA4667"/>
    <property type="match status" value="1"/>
</dbReference>
<keyword evidence="4" id="KW-0472">Membrane</keyword>
<evidence type="ECO:0000313" key="6">
    <source>
        <dbReference type="EMBL" id="MBC3881261.1"/>
    </source>
</evidence>
<dbReference type="InterPro" id="IPR019734">
    <property type="entry name" value="TPR_rpt"/>
</dbReference>
<keyword evidence="4" id="KW-0812">Transmembrane</keyword>
<dbReference type="PROSITE" id="PS50011">
    <property type="entry name" value="PROTEIN_KINASE_DOM"/>
    <property type="match status" value="1"/>
</dbReference>
<dbReference type="GO" id="GO:0004672">
    <property type="term" value="F:protein kinase activity"/>
    <property type="evidence" value="ECO:0007669"/>
    <property type="project" value="InterPro"/>
</dbReference>
<protein>
    <submittedName>
        <fullName evidence="6">Protein kinase</fullName>
    </submittedName>
</protein>
<evidence type="ECO:0000259" key="5">
    <source>
        <dbReference type="PROSITE" id="PS50011"/>
    </source>
</evidence>
<dbReference type="SMART" id="SM00028">
    <property type="entry name" value="TPR"/>
    <property type="match status" value="3"/>
</dbReference>
<keyword evidence="7" id="KW-1185">Reference proteome</keyword>
<name>A0A923HW82_9BURK</name>
<dbReference type="InterPro" id="IPR011009">
    <property type="entry name" value="Kinase-like_dom_sf"/>
</dbReference>
<dbReference type="InterPro" id="IPR051012">
    <property type="entry name" value="CellSynth/LPSAsmb/PSIAsmb"/>
</dbReference>
<evidence type="ECO:0000256" key="4">
    <source>
        <dbReference type="SAM" id="Phobius"/>
    </source>
</evidence>
<evidence type="ECO:0000313" key="7">
    <source>
        <dbReference type="Proteomes" id="UP000627446"/>
    </source>
</evidence>
<keyword evidence="2 3" id="KW-0802">TPR repeat</keyword>
<feature type="transmembrane region" description="Helical" evidence="4">
    <location>
        <begin position="322"/>
        <end position="340"/>
    </location>
</feature>
<feature type="domain" description="Protein kinase" evidence="5">
    <location>
        <begin position="29"/>
        <end position="290"/>
    </location>
</feature>
<reference evidence="6" key="1">
    <citation type="submission" date="2020-08" db="EMBL/GenBank/DDBJ databases">
        <title>Novel species isolated from subtropical streams in China.</title>
        <authorList>
            <person name="Lu H."/>
        </authorList>
    </citation>
    <scope>NUCLEOTIDE SEQUENCE</scope>
    <source>
        <strain evidence="6">LX22W</strain>
    </source>
</reference>
<dbReference type="RefSeq" id="WP_186916262.1">
    <property type="nucleotide sequence ID" value="NZ_JACOFZ010000002.1"/>
</dbReference>
<keyword evidence="1" id="KW-0677">Repeat</keyword>
<gene>
    <name evidence="6" type="ORF">H8K36_07755</name>
</gene>
<dbReference type="InterPro" id="IPR000719">
    <property type="entry name" value="Prot_kinase_dom"/>
</dbReference>
<keyword evidence="6" id="KW-0418">Kinase</keyword>
<dbReference type="PROSITE" id="PS50005">
    <property type="entry name" value="TPR"/>
    <property type="match status" value="1"/>
</dbReference>
<dbReference type="PANTHER" id="PTHR45586:SF1">
    <property type="entry name" value="LIPOPOLYSACCHARIDE ASSEMBLY PROTEIN B"/>
    <property type="match status" value="1"/>
</dbReference>
<dbReference type="Gene3D" id="1.10.510.10">
    <property type="entry name" value="Transferase(Phosphotransferase) domain 1"/>
    <property type="match status" value="1"/>
</dbReference>